<keyword evidence="11" id="KW-1185">Reference proteome</keyword>
<comment type="subcellular location">
    <subcellularLocation>
        <location evidence="1">Cell membrane</location>
        <topology evidence="1">Multi-pass membrane protein</topology>
    </subcellularLocation>
</comment>
<dbReference type="PROSITE" id="PS50893">
    <property type="entry name" value="ABC_TRANSPORTER_2"/>
    <property type="match status" value="1"/>
</dbReference>
<proteinExistence type="predicted"/>
<dbReference type="Proteomes" id="UP000029273">
    <property type="component" value="Unassembled WGS sequence"/>
</dbReference>
<dbReference type="InterPro" id="IPR036640">
    <property type="entry name" value="ABC1_TM_sf"/>
</dbReference>
<dbReference type="AlphaFoldDB" id="A0A1A6C8Q8"/>
<reference evidence="10 11" key="1">
    <citation type="journal article" date="2014" name="Genome Announc.">
        <title>Draft Genome Sequence of the Iron-Oxidizing, Acidophilic, and Halotolerant 'Thiobacillus prosperus' Type Strain DSM 5130.</title>
        <authorList>
            <person name="Ossandon F.J."/>
            <person name="Cardenas J.P."/>
            <person name="Corbett M."/>
            <person name="Quatrini R."/>
            <person name="Holmes D.S."/>
            <person name="Watkin E."/>
        </authorList>
    </citation>
    <scope>NUCLEOTIDE SEQUENCE [LARGE SCALE GENOMIC DNA]</scope>
    <source>
        <strain evidence="10 11">DSM 5130</strain>
    </source>
</reference>
<dbReference type="Pfam" id="PF00664">
    <property type="entry name" value="ABC_membrane"/>
    <property type="match status" value="1"/>
</dbReference>
<dbReference type="NCBIfam" id="TIGR02868">
    <property type="entry name" value="CydC"/>
    <property type="match status" value="1"/>
</dbReference>
<dbReference type="InterPro" id="IPR017871">
    <property type="entry name" value="ABC_transporter-like_CS"/>
</dbReference>
<dbReference type="GO" id="GO:0005886">
    <property type="term" value="C:plasma membrane"/>
    <property type="evidence" value="ECO:0007669"/>
    <property type="project" value="UniProtKB-SubCell"/>
</dbReference>
<organism evidence="10 11">
    <name type="scientific">Acidihalobacter prosperus</name>
    <dbReference type="NCBI Taxonomy" id="160660"/>
    <lineage>
        <taxon>Bacteria</taxon>
        <taxon>Pseudomonadati</taxon>
        <taxon>Pseudomonadota</taxon>
        <taxon>Gammaproteobacteria</taxon>
        <taxon>Chromatiales</taxon>
        <taxon>Ectothiorhodospiraceae</taxon>
        <taxon>Acidihalobacter</taxon>
    </lineage>
</organism>
<dbReference type="Gene3D" id="1.20.1560.10">
    <property type="entry name" value="ABC transporter type 1, transmembrane domain"/>
    <property type="match status" value="1"/>
</dbReference>
<dbReference type="InterPro" id="IPR014223">
    <property type="entry name" value="ABC_CydC/D"/>
</dbReference>
<dbReference type="GO" id="GO:0034775">
    <property type="term" value="P:glutathione transmembrane transport"/>
    <property type="evidence" value="ECO:0007669"/>
    <property type="project" value="InterPro"/>
</dbReference>
<dbReference type="OrthoDB" id="6336411at2"/>
<feature type="transmembrane region" description="Helical" evidence="7">
    <location>
        <begin position="242"/>
        <end position="267"/>
    </location>
</feature>
<dbReference type="SUPFAM" id="SSF90123">
    <property type="entry name" value="ABC transporter transmembrane region"/>
    <property type="match status" value="1"/>
</dbReference>
<dbReference type="SUPFAM" id="SSF52540">
    <property type="entry name" value="P-loop containing nucleoside triphosphate hydrolases"/>
    <property type="match status" value="1"/>
</dbReference>
<keyword evidence="2 7" id="KW-0812">Transmembrane</keyword>
<feature type="transmembrane region" description="Helical" evidence="7">
    <location>
        <begin position="160"/>
        <end position="180"/>
    </location>
</feature>
<evidence type="ECO:0000313" key="10">
    <source>
        <dbReference type="EMBL" id="OBS10941.1"/>
    </source>
</evidence>
<dbReference type="GO" id="GO:0140359">
    <property type="term" value="F:ABC-type transporter activity"/>
    <property type="evidence" value="ECO:0007669"/>
    <property type="project" value="InterPro"/>
</dbReference>
<name>A0A1A6C8Q8_9GAMM</name>
<keyword evidence="6 7" id="KW-0472">Membrane</keyword>
<dbReference type="PROSITE" id="PS00211">
    <property type="entry name" value="ABC_TRANSPORTER_1"/>
    <property type="match status" value="1"/>
</dbReference>
<dbReference type="InterPro" id="IPR003439">
    <property type="entry name" value="ABC_transporter-like_ATP-bd"/>
</dbReference>
<evidence type="ECO:0000256" key="7">
    <source>
        <dbReference type="SAM" id="Phobius"/>
    </source>
</evidence>
<evidence type="ECO:0000259" key="8">
    <source>
        <dbReference type="PROSITE" id="PS50893"/>
    </source>
</evidence>
<keyword evidence="3" id="KW-0547">Nucleotide-binding</keyword>
<dbReference type="SMART" id="SM00382">
    <property type="entry name" value="AAA"/>
    <property type="match status" value="1"/>
</dbReference>
<comment type="caution">
    <text evidence="10">The sequence shown here is derived from an EMBL/GenBank/DDBJ whole genome shotgun (WGS) entry which is preliminary data.</text>
</comment>
<dbReference type="EMBL" id="JQSG02000001">
    <property type="protein sequence ID" value="OBS10941.1"/>
    <property type="molecule type" value="Genomic_DNA"/>
</dbReference>
<evidence type="ECO:0000259" key="9">
    <source>
        <dbReference type="PROSITE" id="PS50929"/>
    </source>
</evidence>
<evidence type="ECO:0000256" key="1">
    <source>
        <dbReference type="ARBA" id="ARBA00004651"/>
    </source>
</evidence>
<dbReference type="GO" id="GO:0045454">
    <property type="term" value="P:cell redox homeostasis"/>
    <property type="evidence" value="ECO:0007669"/>
    <property type="project" value="InterPro"/>
</dbReference>
<feature type="transmembrane region" description="Helical" evidence="7">
    <location>
        <begin position="132"/>
        <end position="154"/>
    </location>
</feature>
<gene>
    <name evidence="10" type="ORF">Thpro_020657</name>
</gene>
<evidence type="ECO:0000256" key="3">
    <source>
        <dbReference type="ARBA" id="ARBA00022741"/>
    </source>
</evidence>
<feature type="domain" description="ABC transmembrane type-1" evidence="9">
    <location>
        <begin position="19"/>
        <end position="305"/>
    </location>
</feature>
<dbReference type="GO" id="GO:0016887">
    <property type="term" value="F:ATP hydrolysis activity"/>
    <property type="evidence" value="ECO:0007669"/>
    <property type="project" value="InterPro"/>
</dbReference>
<evidence type="ECO:0000313" key="11">
    <source>
        <dbReference type="Proteomes" id="UP000029273"/>
    </source>
</evidence>
<evidence type="ECO:0000256" key="2">
    <source>
        <dbReference type="ARBA" id="ARBA00022692"/>
    </source>
</evidence>
<feature type="transmembrane region" description="Helical" evidence="7">
    <location>
        <begin position="33"/>
        <end position="52"/>
    </location>
</feature>
<dbReference type="InterPro" id="IPR027417">
    <property type="entry name" value="P-loop_NTPase"/>
</dbReference>
<dbReference type="InterPro" id="IPR039421">
    <property type="entry name" value="Type_1_exporter"/>
</dbReference>
<dbReference type="Gene3D" id="3.40.50.300">
    <property type="entry name" value="P-loop containing nucleotide triphosphate hydrolases"/>
    <property type="match status" value="1"/>
</dbReference>
<dbReference type="CDD" id="cd18585">
    <property type="entry name" value="ABC_6TM_CydC"/>
    <property type="match status" value="1"/>
</dbReference>
<feature type="transmembrane region" description="Helical" evidence="7">
    <location>
        <begin position="7"/>
        <end position="27"/>
    </location>
</feature>
<dbReference type="InterPro" id="IPR011527">
    <property type="entry name" value="ABC1_TM_dom"/>
</dbReference>
<evidence type="ECO:0000256" key="6">
    <source>
        <dbReference type="ARBA" id="ARBA00023136"/>
    </source>
</evidence>
<dbReference type="PANTHER" id="PTHR24221:SF654">
    <property type="entry name" value="ATP-BINDING CASSETTE SUB-FAMILY B MEMBER 6"/>
    <property type="match status" value="1"/>
</dbReference>
<keyword evidence="4" id="KW-0067">ATP-binding</keyword>
<dbReference type="RefSeq" id="WP_052064013.1">
    <property type="nucleotide sequence ID" value="NZ_JQSG02000001.1"/>
</dbReference>
<dbReference type="Pfam" id="PF00005">
    <property type="entry name" value="ABC_tran"/>
    <property type="match status" value="1"/>
</dbReference>
<dbReference type="PROSITE" id="PS50929">
    <property type="entry name" value="ABC_TM1F"/>
    <property type="match status" value="1"/>
</dbReference>
<dbReference type="GO" id="GO:0005524">
    <property type="term" value="F:ATP binding"/>
    <property type="evidence" value="ECO:0007669"/>
    <property type="project" value="UniProtKB-KW"/>
</dbReference>
<keyword evidence="5 7" id="KW-1133">Transmembrane helix</keyword>
<evidence type="ECO:0000256" key="5">
    <source>
        <dbReference type="ARBA" id="ARBA00022989"/>
    </source>
</evidence>
<protein>
    <submittedName>
        <fullName evidence="10">Thiol reductant ABC exporter subunit CydC</fullName>
    </submittedName>
</protein>
<dbReference type="PANTHER" id="PTHR24221">
    <property type="entry name" value="ATP-BINDING CASSETTE SUB-FAMILY B"/>
    <property type="match status" value="1"/>
</dbReference>
<sequence length="573" mass="62180">MKDLRRLLALFAPYTRWMLGGIALTLVVVLANIGLLALSGWFITAMALAGLAHTSMDYFTPAAGIRGLAILRTGGRYLERLVTHEATLRLLSRLRVWFYQHLEPLAPARLQYYRGGDLLSRIRADIDTLDNFYLRVVAPSVAAFVGVALLSGFMSLFSPAVALINLGGLAVAGVAIPYLAHRAGRRPGLQAVETRAALRSTVVDGIQGQAELRIYGAAPRQIERIGTLTDALIREQARLSRIAGLSAAGSSLTTQLSIWLALLIAIPLVTRHALDGPDLAMIALFVMASFESVSGLPLAFQSLGETLAAAGRIFEIIDTRPQVEDPAHPAPPPALPALHCRGLRMRYADDAHWALDGLDLDLPAGHRVALIGATGSGKSTLINVLMRFWDYQQGRIELDGRELREYTGEDLRAFSAVVSQRTHLFNTTIRANLLLARPDAGEQDLIAAARQARIHDEIMRFPDGYDTFVGEAGVRLSGGQARRVAIARALLKNTPLLILDEPTEGLDADAERLVMAAIESAMQGRSVLLITHRPRALRHMHEVYILEQGRVVAHGAPASLAEMPAFAAYSQLG</sequence>
<feature type="domain" description="ABC transporter" evidence="8">
    <location>
        <begin position="338"/>
        <end position="573"/>
    </location>
</feature>
<evidence type="ECO:0000256" key="4">
    <source>
        <dbReference type="ARBA" id="ARBA00022840"/>
    </source>
</evidence>
<accession>A0A1A6C8Q8</accession>
<dbReference type="InterPro" id="IPR003593">
    <property type="entry name" value="AAA+_ATPase"/>
</dbReference>